<proteinExistence type="predicted"/>
<keyword evidence="2" id="KW-1185">Reference proteome</keyword>
<protein>
    <submittedName>
        <fullName evidence="1">Uncharacterized protein</fullName>
    </submittedName>
</protein>
<dbReference type="AlphaFoldDB" id="A0A0C3DBT8"/>
<evidence type="ECO:0000313" key="1">
    <source>
        <dbReference type="EMBL" id="KIM53556.1"/>
    </source>
</evidence>
<gene>
    <name evidence="1" type="ORF">SCLCIDRAFT_138846</name>
</gene>
<name>A0A0C3DBT8_9AGAM</name>
<organism evidence="1 2">
    <name type="scientific">Scleroderma citrinum Foug A</name>
    <dbReference type="NCBI Taxonomy" id="1036808"/>
    <lineage>
        <taxon>Eukaryota</taxon>
        <taxon>Fungi</taxon>
        <taxon>Dikarya</taxon>
        <taxon>Basidiomycota</taxon>
        <taxon>Agaricomycotina</taxon>
        <taxon>Agaricomycetes</taxon>
        <taxon>Agaricomycetidae</taxon>
        <taxon>Boletales</taxon>
        <taxon>Sclerodermatineae</taxon>
        <taxon>Sclerodermataceae</taxon>
        <taxon>Scleroderma</taxon>
    </lineage>
</organism>
<dbReference type="EMBL" id="KN822178">
    <property type="protein sequence ID" value="KIM53556.1"/>
    <property type="molecule type" value="Genomic_DNA"/>
</dbReference>
<dbReference type="Proteomes" id="UP000053989">
    <property type="component" value="Unassembled WGS sequence"/>
</dbReference>
<reference evidence="2" key="2">
    <citation type="submission" date="2015-01" db="EMBL/GenBank/DDBJ databases">
        <title>Evolutionary Origins and Diversification of the Mycorrhizal Mutualists.</title>
        <authorList>
            <consortium name="DOE Joint Genome Institute"/>
            <consortium name="Mycorrhizal Genomics Consortium"/>
            <person name="Kohler A."/>
            <person name="Kuo A."/>
            <person name="Nagy L.G."/>
            <person name="Floudas D."/>
            <person name="Copeland A."/>
            <person name="Barry K.W."/>
            <person name="Cichocki N."/>
            <person name="Veneault-Fourrey C."/>
            <person name="LaButti K."/>
            <person name="Lindquist E.A."/>
            <person name="Lipzen A."/>
            <person name="Lundell T."/>
            <person name="Morin E."/>
            <person name="Murat C."/>
            <person name="Riley R."/>
            <person name="Ohm R."/>
            <person name="Sun H."/>
            <person name="Tunlid A."/>
            <person name="Henrissat B."/>
            <person name="Grigoriev I.V."/>
            <person name="Hibbett D.S."/>
            <person name="Martin F."/>
        </authorList>
    </citation>
    <scope>NUCLEOTIDE SEQUENCE [LARGE SCALE GENOMIC DNA]</scope>
    <source>
        <strain evidence="2">Foug A</strain>
    </source>
</reference>
<dbReference type="InParanoid" id="A0A0C3DBT8"/>
<accession>A0A0C3DBT8</accession>
<reference evidence="1 2" key="1">
    <citation type="submission" date="2014-04" db="EMBL/GenBank/DDBJ databases">
        <authorList>
            <consortium name="DOE Joint Genome Institute"/>
            <person name="Kuo A."/>
            <person name="Kohler A."/>
            <person name="Nagy L.G."/>
            <person name="Floudas D."/>
            <person name="Copeland A."/>
            <person name="Barry K.W."/>
            <person name="Cichocki N."/>
            <person name="Veneault-Fourrey C."/>
            <person name="LaButti K."/>
            <person name="Lindquist E.A."/>
            <person name="Lipzen A."/>
            <person name="Lundell T."/>
            <person name="Morin E."/>
            <person name="Murat C."/>
            <person name="Sun H."/>
            <person name="Tunlid A."/>
            <person name="Henrissat B."/>
            <person name="Grigoriev I.V."/>
            <person name="Hibbett D.S."/>
            <person name="Martin F."/>
            <person name="Nordberg H.P."/>
            <person name="Cantor M.N."/>
            <person name="Hua S.X."/>
        </authorList>
    </citation>
    <scope>NUCLEOTIDE SEQUENCE [LARGE SCALE GENOMIC DNA]</scope>
    <source>
        <strain evidence="1 2">Foug A</strain>
    </source>
</reference>
<dbReference type="HOGENOM" id="CLU_2216272_0_0_1"/>
<dbReference type="OrthoDB" id="2505969at2759"/>
<feature type="non-terminal residue" evidence="1">
    <location>
        <position position="1"/>
    </location>
</feature>
<evidence type="ECO:0000313" key="2">
    <source>
        <dbReference type="Proteomes" id="UP000053989"/>
    </source>
</evidence>
<sequence>VTYHPHFQDQFSMTFDVYLAILHAIQHHMDQALHRDNPNWRLQHYCPACTFKVCFPTYSTTPSNCFLSNPVSLSSCRQVSKQWTATILPSGWTVLVMLTAASSLVRT</sequence>